<evidence type="ECO:0000256" key="3">
    <source>
        <dbReference type="ARBA" id="ARBA00022801"/>
    </source>
</evidence>
<dbReference type="EMBL" id="JACOPN010000005">
    <property type="protein sequence ID" value="MBC5717259.1"/>
    <property type="molecule type" value="Genomic_DNA"/>
</dbReference>
<comment type="cofactor">
    <cofactor evidence="1">
        <name>Zn(2+)</name>
        <dbReference type="ChEBI" id="CHEBI:29105"/>
    </cofactor>
</comment>
<sequence>MMGLTQVKGNTWVVEAMGLIPFYKLDERHVILLDTGLKSEGEALEQTLLKNDLEPVGILCSHAHVDHCGNNRYFQEKYHIPVALTAGEAGMCRSVTTLKCYFLNLSPQTVEREAGVMIHTPDVLIPETEGSFHFAGADFRIIPTPGHSPGHISTVTPDNVCYTGDAMLSREFMGSKLPYNLNHAEANQSRERLRPLKCDKYIIAHRDICSREEFLPLIDDNLALIQQRAGEILEMITRPMAMCEITHAVCAHYQLYTKKPTRALRFERNIRLFLEFLQDEGLLDVMSSRGISRFYRP</sequence>
<dbReference type="GO" id="GO:0016787">
    <property type="term" value="F:hydrolase activity"/>
    <property type="evidence" value="ECO:0007669"/>
    <property type="project" value="UniProtKB-KW"/>
</dbReference>
<name>A0A8J6IW81_9FIRM</name>
<proteinExistence type="predicted"/>
<evidence type="ECO:0000313" key="6">
    <source>
        <dbReference type="EMBL" id="MBC5717259.1"/>
    </source>
</evidence>
<dbReference type="GO" id="GO:0046872">
    <property type="term" value="F:metal ion binding"/>
    <property type="evidence" value="ECO:0007669"/>
    <property type="project" value="UniProtKB-KW"/>
</dbReference>
<gene>
    <name evidence="6" type="ORF">H8S55_08010</name>
</gene>
<evidence type="ECO:0000256" key="2">
    <source>
        <dbReference type="ARBA" id="ARBA00022723"/>
    </source>
</evidence>
<dbReference type="InterPro" id="IPR001279">
    <property type="entry name" value="Metallo-B-lactamas"/>
</dbReference>
<reference evidence="6" key="1">
    <citation type="submission" date="2020-08" db="EMBL/GenBank/DDBJ databases">
        <title>Genome public.</title>
        <authorList>
            <person name="Liu C."/>
            <person name="Sun Q."/>
        </authorList>
    </citation>
    <scope>NUCLEOTIDE SEQUENCE</scope>
    <source>
        <strain evidence="6">BX5</strain>
    </source>
</reference>
<keyword evidence="2" id="KW-0479">Metal-binding</keyword>
<keyword evidence="4" id="KW-0862">Zinc</keyword>
<protein>
    <submittedName>
        <fullName evidence="6">MBL fold metallo-hydrolase</fullName>
    </submittedName>
</protein>
<dbReference type="PANTHER" id="PTHR46233:SF3">
    <property type="entry name" value="HYDROXYACYLGLUTATHIONE HYDROLASE GLOC"/>
    <property type="match status" value="1"/>
</dbReference>
<organism evidence="6 7">
    <name type="scientific">Flintibacter faecis</name>
    <dbReference type="NCBI Taxonomy" id="2763047"/>
    <lineage>
        <taxon>Bacteria</taxon>
        <taxon>Bacillati</taxon>
        <taxon>Bacillota</taxon>
        <taxon>Clostridia</taxon>
        <taxon>Eubacteriales</taxon>
        <taxon>Flintibacter</taxon>
    </lineage>
</organism>
<dbReference type="InterPro" id="IPR036866">
    <property type="entry name" value="RibonucZ/Hydroxyglut_hydro"/>
</dbReference>
<keyword evidence="7" id="KW-1185">Reference proteome</keyword>
<comment type="caution">
    <text evidence="6">The sequence shown here is derived from an EMBL/GenBank/DDBJ whole genome shotgun (WGS) entry which is preliminary data.</text>
</comment>
<keyword evidence="3" id="KW-0378">Hydrolase</keyword>
<dbReference type="Proteomes" id="UP000602260">
    <property type="component" value="Unassembled WGS sequence"/>
</dbReference>
<evidence type="ECO:0000313" key="7">
    <source>
        <dbReference type="Proteomes" id="UP000602260"/>
    </source>
</evidence>
<dbReference type="Pfam" id="PF00753">
    <property type="entry name" value="Lactamase_B"/>
    <property type="match status" value="1"/>
</dbReference>
<feature type="domain" description="Metallo-beta-lactamase" evidence="5">
    <location>
        <begin position="18"/>
        <end position="205"/>
    </location>
</feature>
<dbReference type="Gene3D" id="3.60.15.10">
    <property type="entry name" value="Ribonuclease Z/Hydroxyacylglutathione hydrolase-like"/>
    <property type="match status" value="1"/>
</dbReference>
<accession>A0A8J6IW81</accession>
<evidence type="ECO:0000256" key="4">
    <source>
        <dbReference type="ARBA" id="ARBA00022833"/>
    </source>
</evidence>
<dbReference type="RefSeq" id="WP_147563601.1">
    <property type="nucleotide sequence ID" value="NZ_JACOPN010000005.1"/>
</dbReference>
<dbReference type="InterPro" id="IPR051453">
    <property type="entry name" value="MBL_Glyoxalase_II"/>
</dbReference>
<dbReference type="AlphaFoldDB" id="A0A8J6IW81"/>
<dbReference type="PANTHER" id="PTHR46233">
    <property type="entry name" value="HYDROXYACYLGLUTATHIONE HYDROLASE GLOC"/>
    <property type="match status" value="1"/>
</dbReference>
<dbReference type="SMART" id="SM00849">
    <property type="entry name" value="Lactamase_B"/>
    <property type="match status" value="1"/>
</dbReference>
<evidence type="ECO:0000256" key="1">
    <source>
        <dbReference type="ARBA" id="ARBA00001947"/>
    </source>
</evidence>
<dbReference type="SUPFAM" id="SSF56281">
    <property type="entry name" value="Metallo-hydrolase/oxidoreductase"/>
    <property type="match status" value="1"/>
</dbReference>
<evidence type="ECO:0000259" key="5">
    <source>
        <dbReference type="SMART" id="SM00849"/>
    </source>
</evidence>